<organism evidence="2 3">
    <name type="scientific">Vagococcus fessus</name>
    <dbReference type="NCBI Taxonomy" id="120370"/>
    <lineage>
        <taxon>Bacteria</taxon>
        <taxon>Bacillati</taxon>
        <taxon>Bacillota</taxon>
        <taxon>Bacilli</taxon>
        <taxon>Lactobacillales</taxon>
        <taxon>Enterococcaceae</taxon>
        <taxon>Vagococcus</taxon>
    </lineage>
</organism>
<evidence type="ECO:0000259" key="1">
    <source>
        <dbReference type="Pfam" id="PF13649"/>
    </source>
</evidence>
<dbReference type="RefSeq" id="WP_126830763.1">
    <property type="nucleotide sequence ID" value="NZ_CBCRYB010000007.1"/>
</dbReference>
<dbReference type="CDD" id="cd02440">
    <property type="entry name" value="AdoMet_MTases"/>
    <property type="match status" value="1"/>
</dbReference>
<comment type="caution">
    <text evidence="2">The sequence shown here is derived from an EMBL/GenBank/DDBJ whole genome shotgun (WGS) entry which is preliminary data.</text>
</comment>
<dbReference type="OrthoDB" id="9804312at2"/>
<protein>
    <recommendedName>
        <fullName evidence="1">Methyltransferase domain-containing protein</fullName>
    </recommendedName>
</protein>
<dbReference type="EMBL" id="NGJY01000001">
    <property type="protein sequence ID" value="RSU04970.1"/>
    <property type="molecule type" value="Genomic_DNA"/>
</dbReference>
<dbReference type="Gene3D" id="2.20.130.10">
    <property type="entry name" value="CAC2371-like domains"/>
    <property type="match status" value="1"/>
</dbReference>
<sequence length="249" mass="28406">MFQEYGKLSTELYEHTKPVGYSIDGDLAYYLEQAKKANGKVLEAGVGTGRLLIPFIEQGIDMEGVDLSPFMLEKCQENLDSRDLHAPLYEQDIATLDLPHRYDLIMMPTGSFALLPTREIMMNGLKSFKKHLNPGGTLIVDLLLPKDFTVGDSSSSIYQLTPEEGILFNSTSLEIDWENQRTTEVHRYEKWRNGELVGTELSRFVLSWYGVEEFRLILDSLGFSNSRVVWDYEKETGQHETLTFFAEAN</sequence>
<evidence type="ECO:0000313" key="2">
    <source>
        <dbReference type="EMBL" id="RSU04970.1"/>
    </source>
</evidence>
<reference evidence="2 3" key="1">
    <citation type="submission" date="2017-05" db="EMBL/GenBank/DDBJ databases">
        <title>Vagococcus spp. assemblies.</title>
        <authorList>
            <person name="Gulvik C.A."/>
        </authorList>
    </citation>
    <scope>NUCLEOTIDE SEQUENCE [LARGE SCALE GENOMIC DNA]</scope>
    <source>
        <strain evidence="2 3">CCUG 41755</strain>
    </source>
</reference>
<accession>A0A430ACN3</accession>
<dbReference type="InterPro" id="IPR029063">
    <property type="entry name" value="SAM-dependent_MTases_sf"/>
</dbReference>
<dbReference type="Proteomes" id="UP000287101">
    <property type="component" value="Unassembled WGS sequence"/>
</dbReference>
<dbReference type="Gene3D" id="3.40.50.150">
    <property type="entry name" value="Vaccinia Virus protein VP39"/>
    <property type="match status" value="1"/>
</dbReference>
<evidence type="ECO:0000313" key="3">
    <source>
        <dbReference type="Proteomes" id="UP000287101"/>
    </source>
</evidence>
<keyword evidence="3" id="KW-1185">Reference proteome</keyword>
<proteinExistence type="predicted"/>
<dbReference type="AlphaFoldDB" id="A0A430ACN3"/>
<dbReference type="SUPFAM" id="SSF53335">
    <property type="entry name" value="S-adenosyl-L-methionine-dependent methyltransferases"/>
    <property type="match status" value="1"/>
</dbReference>
<name>A0A430ACN3_9ENTE</name>
<gene>
    <name evidence="2" type="ORF">CBF31_02815</name>
</gene>
<feature type="domain" description="Methyltransferase" evidence="1">
    <location>
        <begin position="41"/>
        <end position="136"/>
    </location>
</feature>
<dbReference type="Pfam" id="PF13649">
    <property type="entry name" value="Methyltransf_25"/>
    <property type="match status" value="1"/>
</dbReference>
<dbReference type="InterPro" id="IPR041698">
    <property type="entry name" value="Methyltransf_25"/>
</dbReference>